<organism evidence="3 4">
    <name type="scientific">Sinomonas humi</name>
    <dbReference type="NCBI Taxonomy" id="1338436"/>
    <lineage>
        <taxon>Bacteria</taxon>
        <taxon>Bacillati</taxon>
        <taxon>Actinomycetota</taxon>
        <taxon>Actinomycetes</taxon>
        <taxon>Micrococcales</taxon>
        <taxon>Micrococcaceae</taxon>
        <taxon>Sinomonas</taxon>
    </lineage>
</organism>
<evidence type="ECO:0000256" key="1">
    <source>
        <dbReference type="SAM" id="MobiDB-lite"/>
    </source>
</evidence>
<dbReference type="STRING" id="1338436.LK10_11265"/>
<dbReference type="AlphaFoldDB" id="A0A0B2AHF6"/>
<keyword evidence="2" id="KW-0732">Signal</keyword>
<dbReference type="EMBL" id="JTDL01000109">
    <property type="protein sequence ID" value="KHL02957.1"/>
    <property type="molecule type" value="Genomic_DNA"/>
</dbReference>
<dbReference type="PROSITE" id="PS51257">
    <property type="entry name" value="PROKAR_LIPOPROTEIN"/>
    <property type="match status" value="1"/>
</dbReference>
<proteinExistence type="predicted"/>
<feature type="region of interest" description="Disordered" evidence="1">
    <location>
        <begin position="26"/>
        <end position="50"/>
    </location>
</feature>
<protein>
    <recommendedName>
        <fullName evidence="5">Lipoprotein</fullName>
    </recommendedName>
</protein>
<dbReference type="Proteomes" id="UP000030982">
    <property type="component" value="Unassembled WGS sequence"/>
</dbReference>
<accession>A0A0B2AHF6</accession>
<evidence type="ECO:0000313" key="3">
    <source>
        <dbReference type="EMBL" id="KHL02957.1"/>
    </source>
</evidence>
<gene>
    <name evidence="3" type="ORF">LK10_11265</name>
</gene>
<dbReference type="RefSeq" id="WP_043123604.1">
    <property type="nucleotide sequence ID" value="NZ_JTDL01000109.1"/>
</dbReference>
<feature type="compositionally biased region" description="Low complexity" evidence="1">
    <location>
        <begin position="26"/>
        <end position="35"/>
    </location>
</feature>
<name>A0A0B2AHF6_9MICC</name>
<feature type="signal peptide" evidence="2">
    <location>
        <begin position="1"/>
        <end position="26"/>
    </location>
</feature>
<reference evidence="3 4" key="1">
    <citation type="submission" date="2014-09" db="EMBL/GenBank/DDBJ databases">
        <title>Genome sequence of Sinomonas sp. MUSC 117.</title>
        <authorList>
            <person name="Lee L.-H."/>
        </authorList>
    </citation>
    <scope>NUCLEOTIDE SEQUENCE [LARGE SCALE GENOMIC DNA]</scope>
    <source>
        <strain evidence="3 4">MUSC 117</strain>
    </source>
</reference>
<evidence type="ECO:0000256" key="2">
    <source>
        <dbReference type="SAM" id="SignalP"/>
    </source>
</evidence>
<feature type="chain" id="PRO_5002085591" description="Lipoprotein" evidence="2">
    <location>
        <begin position="27"/>
        <end position="171"/>
    </location>
</feature>
<evidence type="ECO:0000313" key="4">
    <source>
        <dbReference type="Proteomes" id="UP000030982"/>
    </source>
</evidence>
<dbReference type="OrthoDB" id="9835481at2"/>
<comment type="caution">
    <text evidence="3">The sequence shown here is derived from an EMBL/GenBank/DDBJ whole genome shotgun (WGS) entry which is preliminary data.</text>
</comment>
<sequence length="171" mass="17585">MKRLVCGAVAGAALFAVTACGGTSQAASTTSSPSASPSPTPTPTASTSTTTQVASAIYSARQSFMKAASDWDSNECVSILSAGDKGLTPGLCVADLSIMNSTGQTIVLQLDGVKPWPSELSDLATSTRTYVNQAAGLANTTDYSTTNMYTFNTALTLAENKLESWTPYMGS</sequence>
<evidence type="ECO:0008006" key="5">
    <source>
        <dbReference type="Google" id="ProtNLM"/>
    </source>
</evidence>
<keyword evidence="4" id="KW-1185">Reference proteome</keyword>